<reference evidence="6 7" key="1">
    <citation type="journal article" date="2015" name="Mol. Plant Microbe Interact.">
        <title>Genome, transcriptome, and functional analyses of Penicillium expansum provide new insights into secondary metabolism and pathogenicity.</title>
        <authorList>
            <person name="Ballester A.R."/>
            <person name="Marcet-Houben M."/>
            <person name="Levin E."/>
            <person name="Sela N."/>
            <person name="Selma-Lazaro C."/>
            <person name="Carmona L."/>
            <person name="Wisniewski M."/>
            <person name="Droby S."/>
            <person name="Gonzalez-Candelas L."/>
            <person name="Gabaldon T."/>
        </authorList>
    </citation>
    <scope>NUCLEOTIDE SEQUENCE [LARGE SCALE GENOMIC DNA]</scope>
    <source>
        <strain evidence="6 7">MD-8</strain>
    </source>
</reference>
<gene>
    <name evidence="6" type="ORF">PEX2_054050</name>
</gene>
<evidence type="ECO:0000313" key="6">
    <source>
        <dbReference type="EMBL" id="KGO59827.1"/>
    </source>
</evidence>
<dbReference type="HOGENOM" id="CLU_062061_0_0_1"/>
<accession>A0A0A2JWI1</accession>
<evidence type="ECO:0000256" key="3">
    <source>
        <dbReference type="ARBA" id="ARBA00023125"/>
    </source>
</evidence>
<evidence type="ECO:0000256" key="1">
    <source>
        <dbReference type="ARBA" id="ARBA00004123"/>
    </source>
</evidence>
<dbReference type="InterPro" id="IPR051089">
    <property type="entry name" value="prtT"/>
</dbReference>
<dbReference type="PANTHER" id="PTHR31845">
    <property type="entry name" value="FINGER DOMAIN PROTEIN, PUTATIVE-RELATED"/>
    <property type="match status" value="1"/>
</dbReference>
<evidence type="ECO:0000256" key="2">
    <source>
        <dbReference type="ARBA" id="ARBA00023015"/>
    </source>
</evidence>
<keyword evidence="3" id="KW-0238">DNA-binding</keyword>
<dbReference type="PANTHER" id="PTHR31845:SF37">
    <property type="entry name" value="TRANSCRIPTION FACTOR DOMAIN-CONTAINING PROTEIN"/>
    <property type="match status" value="1"/>
</dbReference>
<sequence length="378" mass="43382">MRRDKPFLLLTILTAALHDNMPLQRTLEKQIKKVISDCMIFDGSVSFEIFRGLLVHLAWISQILQKGSFLPYLPYFESICKVLAADAEYPSDRYLLYIVQLQQLSEKITLVSSQHVPEIQNTSVSLQHYYREFKPQLDLFRANLPFLLTESQILFMQFYTVELYLCQITLFDHKPGAQPPPHELSFQIEVLRMGLAAAKTLLHFYISLPLGYDAKFHNVGWVQLAFAVTLACKLVVAASDPSIHPHTVDLCRALDISSTMRQSIIRIQALITSDMDDSGDRDIFFHYEKRLKRVQWWFESRTISGPNNAHSHDGVQLAGAIVSSTGDARHYVDALQPTSNDLDNNFQWLDFFPDTAIDEMYIDWMAQPTTSFDQQRLG</sequence>
<keyword evidence="5" id="KW-0539">Nucleus</keyword>
<dbReference type="GeneID" id="27678098"/>
<dbReference type="AlphaFoldDB" id="A0A0A2JWI1"/>
<dbReference type="VEuPathDB" id="FungiDB:PEXP_039390"/>
<comment type="caution">
    <text evidence="6">The sequence shown here is derived from an EMBL/GenBank/DDBJ whole genome shotgun (WGS) entry which is preliminary data.</text>
</comment>
<dbReference type="GO" id="GO:0000981">
    <property type="term" value="F:DNA-binding transcription factor activity, RNA polymerase II-specific"/>
    <property type="evidence" value="ECO:0007669"/>
    <property type="project" value="TreeGrafter"/>
</dbReference>
<dbReference type="Proteomes" id="UP000030143">
    <property type="component" value="Unassembled WGS sequence"/>
</dbReference>
<organism evidence="6 7">
    <name type="scientific">Penicillium expansum</name>
    <name type="common">Blue mold rot fungus</name>
    <dbReference type="NCBI Taxonomy" id="27334"/>
    <lineage>
        <taxon>Eukaryota</taxon>
        <taxon>Fungi</taxon>
        <taxon>Dikarya</taxon>
        <taxon>Ascomycota</taxon>
        <taxon>Pezizomycotina</taxon>
        <taxon>Eurotiomycetes</taxon>
        <taxon>Eurotiomycetidae</taxon>
        <taxon>Eurotiales</taxon>
        <taxon>Aspergillaceae</taxon>
        <taxon>Penicillium</taxon>
    </lineage>
</organism>
<protein>
    <recommendedName>
        <fullName evidence="8">Transcription factor, fungi</fullName>
    </recommendedName>
</protein>
<dbReference type="RefSeq" id="XP_016600930.1">
    <property type="nucleotide sequence ID" value="XM_016742679.1"/>
</dbReference>
<evidence type="ECO:0008006" key="8">
    <source>
        <dbReference type="Google" id="ProtNLM"/>
    </source>
</evidence>
<dbReference type="GO" id="GO:0000976">
    <property type="term" value="F:transcription cis-regulatory region binding"/>
    <property type="evidence" value="ECO:0007669"/>
    <property type="project" value="TreeGrafter"/>
</dbReference>
<dbReference type="GO" id="GO:0005634">
    <property type="term" value="C:nucleus"/>
    <property type="evidence" value="ECO:0007669"/>
    <property type="project" value="UniProtKB-SubCell"/>
</dbReference>
<proteinExistence type="predicted"/>
<dbReference type="EMBL" id="JQFZ01000089">
    <property type="protein sequence ID" value="KGO59827.1"/>
    <property type="molecule type" value="Genomic_DNA"/>
</dbReference>
<name>A0A0A2JWI1_PENEN</name>
<dbReference type="STRING" id="27334.A0A0A2JWI1"/>
<comment type="subcellular location">
    <subcellularLocation>
        <location evidence="1">Nucleus</location>
    </subcellularLocation>
</comment>
<keyword evidence="2" id="KW-0805">Transcription regulation</keyword>
<evidence type="ECO:0000256" key="4">
    <source>
        <dbReference type="ARBA" id="ARBA00023163"/>
    </source>
</evidence>
<evidence type="ECO:0000256" key="5">
    <source>
        <dbReference type="ARBA" id="ARBA00023242"/>
    </source>
</evidence>
<evidence type="ECO:0000313" key="7">
    <source>
        <dbReference type="Proteomes" id="UP000030143"/>
    </source>
</evidence>
<keyword evidence="7" id="KW-1185">Reference proteome</keyword>
<keyword evidence="4" id="KW-0804">Transcription</keyword>